<sequence length="87" mass="9803">MGPADFLLFRFLSFSHKPIGGCKPVLGSFEKDTPYLIIHKLQSFQVKVITFVSVESSLASWRRCKGHGCRVLRCAGLHWIIDLLGLK</sequence>
<organism evidence="1 2">
    <name type="scientific">Hermetia illucens</name>
    <name type="common">Black soldier fly</name>
    <dbReference type="NCBI Taxonomy" id="343691"/>
    <lineage>
        <taxon>Eukaryota</taxon>
        <taxon>Metazoa</taxon>
        <taxon>Ecdysozoa</taxon>
        <taxon>Arthropoda</taxon>
        <taxon>Hexapoda</taxon>
        <taxon>Insecta</taxon>
        <taxon>Pterygota</taxon>
        <taxon>Neoptera</taxon>
        <taxon>Endopterygota</taxon>
        <taxon>Diptera</taxon>
        <taxon>Brachycera</taxon>
        <taxon>Stratiomyomorpha</taxon>
        <taxon>Stratiomyidae</taxon>
        <taxon>Hermetiinae</taxon>
        <taxon>Hermetia</taxon>
    </lineage>
</organism>
<protein>
    <submittedName>
        <fullName evidence="1">Uncharacterized protein</fullName>
    </submittedName>
</protein>
<proteinExistence type="predicted"/>
<gene>
    <name evidence="1" type="ORF">HERILL_LOCUS5789</name>
</gene>
<keyword evidence="2" id="KW-1185">Reference proteome</keyword>
<dbReference type="AlphaFoldDB" id="A0A7R8ULP2"/>
<name>A0A7R8ULP2_HERIL</name>
<evidence type="ECO:0000313" key="1">
    <source>
        <dbReference type="EMBL" id="CAD7082779.1"/>
    </source>
</evidence>
<dbReference type="Proteomes" id="UP000594454">
    <property type="component" value="Chromosome 2"/>
</dbReference>
<evidence type="ECO:0000313" key="2">
    <source>
        <dbReference type="Proteomes" id="UP000594454"/>
    </source>
</evidence>
<dbReference type="EMBL" id="LR899010">
    <property type="protein sequence ID" value="CAD7082779.1"/>
    <property type="molecule type" value="Genomic_DNA"/>
</dbReference>
<reference evidence="1 2" key="1">
    <citation type="submission" date="2020-11" db="EMBL/GenBank/DDBJ databases">
        <authorList>
            <person name="Wallbank WR R."/>
            <person name="Pardo Diaz C."/>
            <person name="Kozak K."/>
            <person name="Martin S."/>
            <person name="Jiggins C."/>
            <person name="Moest M."/>
            <person name="Warren A I."/>
            <person name="Generalovic N T."/>
            <person name="Byers J.R.P. K."/>
            <person name="Montejo-Kovacevich G."/>
            <person name="Yen C E."/>
        </authorList>
    </citation>
    <scope>NUCLEOTIDE SEQUENCE [LARGE SCALE GENOMIC DNA]</scope>
</reference>
<accession>A0A7R8ULP2</accession>
<dbReference type="InParanoid" id="A0A7R8ULP2"/>